<organism evidence="4 5">
    <name type="scientific">Trichuris muris</name>
    <name type="common">Mouse whipworm</name>
    <dbReference type="NCBI Taxonomy" id="70415"/>
    <lineage>
        <taxon>Eukaryota</taxon>
        <taxon>Metazoa</taxon>
        <taxon>Ecdysozoa</taxon>
        <taxon>Nematoda</taxon>
        <taxon>Enoplea</taxon>
        <taxon>Dorylaimia</taxon>
        <taxon>Trichinellida</taxon>
        <taxon>Trichuridae</taxon>
        <taxon>Trichuris</taxon>
    </lineage>
</organism>
<accession>A0A5S6R1C5</accession>
<dbReference type="Pfam" id="PF13649">
    <property type="entry name" value="Methyltransf_25"/>
    <property type="match status" value="1"/>
</dbReference>
<dbReference type="CDD" id="cd02440">
    <property type="entry name" value="AdoMet_MTases"/>
    <property type="match status" value="1"/>
</dbReference>
<dbReference type="PANTHER" id="PTHR44942">
    <property type="entry name" value="METHYLTRANSF_11 DOMAIN-CONTAINING PROTEIN"/>
    <property type="match status" value="1"/>
</dbReference>
<dbReference type="Gene3D" id="3.40.50.150">
    <property type="entry name" value="Vaccinia Virus protein VP39"/>
    <property type="match status" value="1"/>
</dbReference>
<dbReference type="SUPFAM" id="SSF53335">
    <property type="entry name" value="S-adenosyl-L-methionine-dependent methyltransferases"/>
    <property type="match status" value="1"/>
</dbReference>
<protein>
    <submittedName>
        <fullName evidence="5">Methyltransf_25 domain-containing protein</fullName>
    </submittedName>
</protein>
<sequence length="184" mass="19864">MSSPFVGANVASLFSRVRPQINSAVVDYVMSFVREKLKPPFRLHVDIGCGTGQSTSLFAPYFNSVVGVDSSENMIAMATQLNNQPNVSFRLADASALPLEQGPASLITCIQSAHWIPLKPSSATPAILKRLARGPPPGDSSQVPPPPIFLLVSFVCHFSPGSRYPLGQSQYMNIVEGYNVNERS</sequence>
<keyword evidence="1" id="KW-0489">Methyltransferase</keyword>
<dbReference type="Proteomes" id="UP000046395">
    <property type="component" value="Unassembled WGS sequence"/>
</dbReference>
<evidence type="ECO:0000313" key="5">
    <source>
        <dbReference type="WBParaSite" id="TMUE_3000013228.1"/>
    </source>
</evidence>
<evidence type="ECO:0000259" key="3">
    <source>
        <dbReference type="Pfam" id="PF13649"/>
    </source>
</evidence>
<dbReference type="WBParaSite" id="TMUE_3000013228.1">
    <property type="protein sequence ID" value="TMUE_3000013228.1"/>
    <property type="gene ID" value="WBGene00301812"/>
</dbReference>
<keyword evidence="4" id="KW-1185">Reference proteome</keyword>
<dbReference type="GO" id="GO:0032259">
    <property type="term" value="P:methylation"/>
    <property type="evidence" value="ECO:0007669"/>
    <property type="project" value="UniProtKB-KW"/>
</dbReference>
<keyword evidence="2" id="KW-0808">Transferase</keyword>
<proteinExistence type="predicted"/>
<dbReference type="InterPro" id="IPR051052">
    <property type="entry name" value="Diverse_substrate_MTase"/>
</dbReference>
<dbReference type="STRING" id="70415.A0A5S6R1C5"/>
<evidence type="ECO:0000256" key="2">
    <source>
        <dbReference type="ARBA" id="ARBA00022679"/>
    </source>
</evidence>
<dbReference type="AlphaFoldDB" id="A0A5S6R1C5"/>
<reference evidence="5" key="1">
    <citation type="submission" date="2019-12" db="UniProtKB">
        <authorList>
            <consortium name="WormBaseParasite"/>
        </authorList>
    </citation>
    <scope>IDENTIFICATION</scope>
</reference>
<evidence type="ECO:0000313" key="4">
    <source>
        <dbReference type="Proteomes" id="UP000046395"/>
    </source>
</evidence>
<dbReference type="InterPro" id="IPR029063">
    <property type="entry name" value="SAM-dependent_MTases_sf"/>
</dbReference>
<name>A0A5S6R1C5_TRIMR</name>
<feature type="domain" description="Methyltransferase" evidence="3">
    <location>
        <begin position="45"/>
        <end position="120"/>
    </location>
</feature>
<dbReference type="InterPro" id="IPR041698">
    <property type="entry name" value="Methyltransf_25"/>
</dbReference>
<dbReference type="GO" id="GO:0008168">
    <property type="term" value="F:methyltransferase activity"/>
    <property type="evidence" value="ECO:0007669"/>
    <property type="project" value="UniProtKB-KW"/>
</dbReference>
<evidence type="ECO:0000256" key="1">
    <source>
        <dbReference type="ARBA" id="ARBA00022603"/>
    </source>
</evidence>
<dbReference type="PANTHER" id="PTHR44942:SF4">
    <property type="entry name" value="METHYLTRANSFERASE TYPE 11 DOMAIN-CONTAINING PROTEIN"/>
    <property type="match status" value="1"/>
</dbReference>